<feature type="active site" description="Proton donor/acceptor" evidence="3">
    <location>
        <position position="79"/>
    </location>
</feature>
<dbReference type="Gene3D" id="3.40.50.1240">
    <property type="entry name" value="Phosphoglycerate mutase-like"/>
    <property type="match status" value="1"/>
</dbReference>
<evidence type="ECO:0000256" key="2">
    <source>
        <dbReference type="ARBA" id="ARBA00023235"/>
    </source>
</evidence>
<evidence type="ECO:0000313" key="6">
    <source>
        <dbReference type="Proteomes" id="UP000620075"/>
    </source>
</evidence>
<dbReference type="SMART" id="SM00855">
    <property type="entry name" value="PGAM"/>
    <property type="match status" value="1"/>
</dbReference>
<dbReference type="GO" id="GO:0005737">
    <property type="term" value="C:cytoplasm"/>
    <property type="evidence" value="ECO:0007669"/>
    <property type="project" value="TreeGrafter"/>
</dbReference>
<dbReference type="Proteomes" id="UP000620075">
    <property type="component" value="Unassembled WGS sequence"/>
</dbReference>
<sequence length="198" mass="21677">MLLLRHGESTWNADHRVQGQLDPPLSTRGREQSQKLAGRLAQAPIAALYASDLTRAAATARPLAAALGCEVRFCQDLREIALGEWEGKTSAELAQEYPELWRRWQQEPDWDLAPGGESAEAFGARTGRAFEALTAAHPGQLIACVTHGGVIQALLRRVLGQSLHGWFHFRIGNASLTRLDKRAGRVTVAGVNDVCHLR</sequence>
<dbReference type="EMBL" id="JAEKNQ010000021">
    <property type="protein sequence ID" value="MBJ7602640.1"/>
    <property type="molecule type" value="Genomic_DNA"/>
</dbReference>
<dbReference type="PROSITE" id="PS00175">
    <property type="entry name" value="PG_MUTASE"/>
    <property type="match status" value="1"/>
</dbReference>
<comment type="caution">
    <text evidence="5">The sequence shown here is derived from an EMBL/GenBank/DDBJ whole genome shotgun (WGS) entry which is preliminary data.</text>
</comment>
<dbReference type="Pfam" id="PF00300">
    <property type="entry name" value="His_Phos_1"/>
    <property type="match status" value="1"/>
</dbReference>
<dbReference type="InterPro" id="IPR001345">
    <property type="entry name" value="PG/BPGM_mutase_AS"/>
</dbReference>
<dbReference type="InterPro" id="IPR013078">
    <property type="entry name" value="His_Pase_superF_clade-1"/>
</dbReference>
<dbReference type="InterPro" id="IPR050275">
    <property type="entry name" value="PGM_Phosphatase"/>
</dbReference>
<evidence type="ECO:0000256" key="1">
    <source>
        <dbReference type="ARBA" id="ARBA00023152"/>
    </source>
</evidence>
<reference evidence="5 6" key="1">
    <citation type="submission" date="2020-10" db="EMBL/GenBank/DDBJ databases">
        <title>Ca. Dormibacterota MAGs.</title>
        <authorList>
            <person name="Montgomery K."/>
        </authorList>
    </citation>
    <scope>NUCLEOTIDE SEQUENCE [LARGE SCALE GENOMIC DNA]</scope>
    <source>
        <strain evidence="5">SC8811_S16_3</strain>
    </source>
</reference>
<feature type="binding site" evidence="4">
    <location>
        <begin position="102"/>
        <end position="103"/>
    </location>
    <ligand>
        <name>substrate</name>
    </ligand>
</feature>
<evidence type="ECO:0000313" key="5">
    <source>
        <dbReference type="EMBL" id="MBJ7602640.1"/>
    </source>
</evidence>
<evidence type="ECO:0000256" key="4">
    <source>
        <dbReference type="PIRSR" id="PIRSR613078-2"/>
    </source>
</evidence>
<dbReference type="SUPFAM" id="SSF53254">
    <property type="entry name" value="Phosphoglycerate mutase-like"/>
    <property type="match status" value="1"/>
</dbReference>
<proteinExistence type="predicted"/>
<keyword evidence="2" id="KW-0413">Isomerase</keyword>
<feature type="binding site" evidence="4">
    <location>
        <begin position="5"/>
        <end position="12"/>
    </location>
    <ligand>
        <name>substrate</name>
    </ligand>
</feature>
<organism evidence="5 6">
    <name type="scientific">Candidatus Dormiibacter inghamiae</name>
    <dbReference type="NCBI Taxonomy" id="3127013"/>
    <lineage>
        <taxon>Bacteria</taxon>
        <taxon>Bacillati</taxon>
        <taxon>Candidatus Dormiibacterota</taxon>
        <taxon>Candidatus Dormibacteria</taxon>
        <taxon>Candidatus Dormibacterales</taxon>
        <taxon>Candidatus Dormibacteraceae</taxon>
        <taxon>Candidatus Dormiibacter</taxon>
    </lineage>
</organism>
<feature type="active site" description="Tele-phosphohistidine intermediate" evidence="3">
    <location>
        <position position="6"/>
    </location>
</feature>
<dbReference type="RefSeq" id="WP_338177330.1">
    <property type="nucleotide sequence ID" value="NZ_JAEKNQ010000021.1"/>
</dbReference>
<evidence type="ECO:0000256" key="3">
    <source>
        <dbReference type="PIRSR" id="PIRSR613078-1"/>
    </source>
</evidence>
<feature type="binding site" evidence="4">
    <location>
        <position position="55"/>
    </location>
    <ligand>
        <name>substrate</name>
    </ligand>
</feature>
<keyword evidence="1" id="KW-0324">Glycolysis</keyword>
<protein>
    <submittedName>
        <fullName evidence="5">Histidine phosphatase family protein</fullName>
    </submittedName>
</protein>
<dbReference type="PANTHER" id="PTHR48100:SF1">
    <property type="entry name" value="HISTIDINE PHOSPHATASE FAMILY PROTEIN-RELATED"/>
    <property type="match status" value="1"/>
</dbReference>
<dbReference type="AlphaFoldDB" id="A0A934KID0"/>
<accession>A0A934KID0</accession>
<dbReference type="InterPro" id="IPR029033">
    <property type="entry name" value="His_PPase_superfam"/>
</dbReference>
<dbReference type="CDD" id="cd07067">
    <property type="entry name" value="HP_PGM_like"/>
    <property type="match status" value="1"/>
</dbReference>
<dbReference type="GO" id="GO:0016791">
    <property type="term" value="F:phosphatase activity"/>
    <property type="evidence" value="ECO:0007669"/>
    <property type="project" value="TreeGrafter"/>
</dbReference>
<dbReference type="PANTHER" id="PTHR48100">
    <property type="entry name" value="BROAD-SPECIFICITY PHOSPHATASE YOR283W-RELATED"/>
    <property type="match status" value="1"/>
</dbReference>
<gene>
    <name evidence="5" type="ORF">JF888_05535</name>
</gene>
<name>A0A934KID0_9BACT</name>